<gene>
    <name evidence="1" type="primary">LOC114335817</name>
</gene>
<dbReference type="RefSeq" id="XP_028141907.1">
    <property type="nucleotide sequence ID" value="XM_028286106.1"/>
</dbReference>
<sequence length="247" mass="29096">MAWCNWNQMSITVGKCHFISFCRRINNLFYNYKLAEEPLKAVSTVRDLGVQLDSKLNFCAHFDYVNNQAFKMLGFIIRTFRCLHNINSIRLIYFSLVRSVLEYCSVVWSPTYEVHIVKLEKVQNKFIRYLSFKSHKPLSDHSYSEMRNKLNLPRLSSRRMYADVLFLHKLLNSKINCNDLLSLIDFNVPSRVTRTSQNFAIKFHRCNFGRHSPLSRIILNGNRIDLHLLLCASENVCRQCLKKNSLF</sequence>
<accession>A0A6P7G4G5</accession>
<dbReference type="PRINTS" id="PR01345">
    <property type="entry name" value="CERVTRCPTASE"/>
</dbReference>
<evidence type="ECO:0000313" key="1">
    <source>
        <dbReference type="RefSeq" id="XP_028141907.1"/>
    </source>
</evidence>
<dbReference type="AlphaFoldDB" id="A0A6P7G4G5"/>
<name>A0A6P7G4G5_DIAVI</name>
<reference evidence="1" key="1">
    <citation type="submission" date="2025-08" db="UniProtKB">
        <authorList>
            <consortium name="RefSeq"/>
        </authorList>
    </citation>
    <scope>IDENTIFICATION</scope>
    <source>
        <tissue evidence="1">Whole insect</tissue>
    </source>
</reference>
<proteinExistence type="predicted"/>
<dbReference type="InParanoid" id="A0A6P7G4G5"/>
<organism evidence="1">
    <name type="scientific">Diabrotica virgifera virgifera</name>
    <name type="common">western corn rootworm</name>
    <dbReference type="NCBI Taxonomy" id="50390"/>
    <lineage>
        <taxon>Eukaryota</taxon>
        <taxon>Metazoa</taxon>
        <taxon>Ecdysozoa</taxon>
        <taxon>Arthropoda</taxon>
        <taxon>Hexapoda</taxon>
        <taxon>Insecta</taxon>
        <taxon>Pterygota</taxon>
        <taxon>Neoptera</taxon>
        <taxon>Endopterygota</taxon>
        <taxon>Coleoptera</taxon>
        <taxon>Polyphaga</taxon>
        <taxon>Cucujiformia</taxon>
        <taxon>Chrysomeloidea</taxon>
        <taxon>Chrysomelidae</taxon>
        <taxon>Galerucinae</taxon>
        <taxon>Diabroticina</taxon>
        <taxon>Diabroticites</taxon>
        <taxon>Diabrotica</taxon>
    </lineage>
</organism>
<dbReference type="PANTHER" id="PTHR33332">
    <property type="entry name" value="REVERSE TRANSCRIPTASE DOMAIN-CONTAINING PROTEIN"/>
    <property type="match status" value="1"/>
</dbReference>
<protein>
    <submittedName>
        <fullName evidence="1">Uncharacterized protein B0403.1-like</fullName>
    </submittedName>
</protein>